<dbReference type="Proteomes" id="UP001229421">
    <property type="component" value="Unassembled WGS sequence"/>
</dbReference>
<keyword evidence="1" id="KW-0812">Transmembrane</keyword>
<feature type="transmembrane region" description="Helical" evidence="1">
    <location>
        <begin position="12"/>
        <end position="35"/>
    </location>
</feature>
<keyword evidence="3" id="KW-1185">Reference proteome</keyword>
<reference evidence="2" key="1">
    <citation type="journal article" date="2023" name="bioRxiv">
        <title>Improved chromosome-level genome assembly for marigold (Tagetes erecta).</title>
        <authorList>
            <person name="Jiang F."/>
            <person name="Yuan L."/>
            <person name="Wang S."/>
            <person name="Wang H."/>
            <person name="Xu D."/>
            <person name="Wang A."/>
            <person name="Fan W."/>
        </authorList>
    </citation>
    <scope>NUCLEOTIDE SEQUENCE</scope>
    <source>
        <strain evidence="2">WSJ</strain>
        <tissue evidence="2">Leaf</tissue>
    </source>
</reference>
<evidence type="ECO:0000256" key="1">
    <source>
        <dbReference type="SAM" id="Phobius"/>
    </source>
</evidence>
<sequence length="88" mass="10459">MKKEWIKQFILVKIRIFLTYFGGSLVYVCYILWILKPTFNKVNYSGILYKLKISFCVMHLDHSAFLVEELKIAKKVLKIKKAKEKLES</sequence>
<organism evidence="2 3">
    <name type="scientific">Tagetes erecta</name>
    <name type="common">African marigold</name>
    <dbReference type="NCBI Taxonomy" id="13708"/>
    <lineage>
        <taxon>Eukaryota</taxon>
        <taxon>Viridiplantae</taxon>
        <taxon>Streptophyta</taxon>
        <taxon>Embryophyta</taxon>
        <taxon>Tracheophyta</taxon>
        <taxon>Spermatophyta</taxon>
        <taxon>Magnoliopsida</taxon>
        <taxon>eudicotyledons</taxon>
        <taxon>Gunneridae</taxon>
        <taxon>Pentapetalae</taxon>
        <taxon>asterids</taxon>
        <taxon>campanulids</taxon>
        <taxon>Asterales</taxon>
        <taxon>Asteraceae</taxon>
        <taxon>Asteroideae</taxon>
        <taxon>Heliantheae alliance</taxon>
        <taxon>Tageteae</taxon>
        <taxon>Tagetes</taxon>
    </lineage>
</organism>
<dbReference type="EMBL" id="JAUHHV010000007">
    <property type="protein sequence ID" value="KAK1419931.1"/>
    <property type="molecule type" value="Genomic_DNA"/>
</dbReference>
<evidence type="ECO:0000313" key="2">
    <source>
        <dbReference type="EMBL" id="KAK1419931.1"/>
    </source>
</evidence>
<proteinExistence type="predicted"/>
<gene>
    <name evidence="2" type="ORF">QVD17_29375</name>
</gene>
<name>A0AAD8KEM7_TARER</name>
<keyword evidence="1" id="KW-0472">Membrane</keyword>
<protein>
    <submittedName>
        <fullName evidence="2">Uncharacterized protein</fullName>
    </submittedName>
</protein>
<dbReference type="AlphaFoldDB" id="A0AAD8KEM7"/>
<evidence type="ECO:0000313" key="3">
    <source>
        <dbReference type="Proteomes" id="UP001229421"/>
    </source>
</evidence>
<keyword evidence="1" id="KW-1133">Transmembrane helix</keyword>
<accession>A0AAD8KEM7</accession>
<comment type="caution">
    <text evidence="2">The sequence shown here is derived from an EMBL/GenBank/DDBJ whole genome shotgun (WGS) entry which is preliminary data.</text>
</comment>